<evidence type="ECO:0000313" key="1">
    <source>
        <dbReference type="EMBL" id="KXF77909.1"/>
    </source>
</evidence>
<keyword evidence="2" id="KW-1185">Reference proteome</keyword>
<name>A0A135HXJ2_9HYPH</name>
<sequence length="221" mass="25172">MKPGPKSKQDELEEAAKKLASSLRTYADASYAAQQVAPDEELNAAYRKVEIARKIVREGRIAHALGCCLPEHMSHWHAWSQRDDFMRWVKFDASNIVSTRATEEIGARRIEVTTNDFIFNDRPYRLVFRNGGLSSAPGDDTYRGEVHFYAGEICVAKFDICKDLMDEYAQWEFVDVTGFRVGAWMQDVLDMTAQIEASQHRVISDFIDERARKAADEIDLG</sequence>
<dbReference type="Proteomes" id="UP000070107">
    <property type="component" value="Unassembled WGS sequence"/>
</dbReference>
<comment type="caution">
    <text evidence="1">The sequence shown here is derived from an EMBL/GenBank/DDBJ whole genome shotgun (WGS) entry which is preliminary data.</text>
</comment>
<organism evidence="1 2">
    <name type="scientific">Paramesorhizobium deserti</name>
    <dbReference type="NCBI Taxonomy" id="1494590"/>
    <lineage>
        <taxon>Bacteria</taxon>
        <taxon>Pseudomonadati</taxon>
        <taxon>Pseudomonadota</taxon>
        <taxon>Alphaproteobacteria</taxon>
        <taxon>Hyphomicrobiales</taxon>
        <taxon>Phyllobacteriaceae</taxon>
        <taxon>Paramesorhizobium</taxon>
    </lineage>
</organism>
<accession>A0A135HXJ2</accession>
<proteinExistence type="predicted"/>
<gene>
    <name evidence="1" type="ORF">ATN84_25005</name>
</gene>
<dbReference type="AlphaFoldDB" id="A0A135HXJ2"/>
<evidence type="ECO:0000313" key="2">
    <source>
        <dbReference type="Proteomes" id="UP000070107"/>
    </source>
</evidence>
<reference evidence="1 2" key="1">
    <citation type="submission" date="2015-11" db="EMBL/GenBank/DDBJ databases">
        <title>Draft genome sequence of Paramesorhizobium deserti A-3-E, a strain highly resistant to diverse beta-lactam antibiotics.</title>
        <authorList>
            <person name="Lv R."/>
            <person name="Yang X."/>
            <person name="Fang N."/>
            <person name="Guo J."/>
            <person name="Luo X."/>
            <person name="Peng F."/>
            <person name="Yang R."/>
            <person name="Cui Y."/>
            <person name="Fang C."/>
            <person name="Song Y."/>
        </authorList>
    </citation>
    <scope>NUCLEOTIDE SEQUENCE [LARGE SCALE GENOMIC DNA]</scope>
    <source>
        <strain evidence="1 2">A-3-E</strain>
    </source>
</reference>
<dbReference type="EMBL" id="LNTU01000007">
    <property type="protein sequence ID" value="KXF77909.1"/>
    <property type="molecule type" value="Genomic_DNA"/>
</dbReference>
<protein>
    <submittedName>
        <fullName evidence="1">Uncharacterized protein</fullName>
    </submittedName>
</protein>
<dbReference type="STRING" id="1494590.ATN84_25005"/>